<accession>A0ABR0SN02</accession>
<protein>
    <submittedName>
        <fullName evidence="5">Dehydrogenase orsE</fullName>
    </submittedName>
</protein>
<evidence type="ECO:0000256" key="1">
    <source>
        <dbReference type="ARBA" id="ARBA00008072"/>
    </source>
</evidence>
<feature type="transmembrane region" description="Helical" evidence="3">
    <location>
        <begin position="123"/>
        <end position="141"/>
    </location>
</feature>
<dbReference type="InterPro" id="IPR047122">
    <property type="entry name" value="Trans-enoyl_RdTase-like"/>
</dbReference>
<keyword evidence="3" id="KW-0812">Transmembrane</keyword>
<reference evidence="5 6" key="1">
    <citation type="submission" date="2024-01" db="EMBL/GenBank/DDBJ databases">
        <title>Complete genome of Cladobotryum mycophilum ATHUM6906.</title>
        <authorList>
            <person name="Christinaki A.C."/>
            <person name="Myridakis A.I."/>
            <person name="Kouvelis V.N."/>
        </authorList>
    </citation>
    <scope>NUCLEOTIDE SEQUENCE [LARGE SCALE GENOMIC DNA]</scope>
    <source>
        <strain evidence="5 6">ATHUM6906</strain>
    </source>
</reference>
<dbReference type="InterPro" id="IPR020843">
    <property type="entry name" value="ER"/>
</dbReference>
<dbReference type="InterPro" id="IPR011032">
    <property type="entry name" value="GroES-like_sf"/>
</dbReference>
<keyword evidence="3" id="KW-1133">Transmembrane helix</keyword>
<dbReference type="SMART" id="SM00829">
    <property type="entry name" value="PKS_ER"/>
    <property type="match status" value="1"/>
</dbReference>
<dbReference type="SUPFAM" id="SSF51735">
    <property type="entry name" value="NAD(P)-binding Rossmann-fold domains"/>
    <property type="match status" value="1"/>
</dbReference>
<evidence type="ECO:0000313" key="6">
    <source>
        <dbReference type="Proteomes" id="UP001338125"/>
    </source>
</evidence>
<dbReference type="InterPro" id="IPR036291">
    <property type="entry name" value="NAD(P)-bd_dom_sf"/>
</dbReference>
<comment type="caution">
    <text evidence="5">The sequence shown here is derived from an EMBL/GenBank/DDBJ whole genome shotgun (WGS) entry which is preliminary data.</text>
</comment>
<organism evidence="5 6">
    <name type="scientific">Cladobotryum mycophilum</name>
    <dbReference type="NCBI Taxonomy" id="491253"/>
    <lineage>
        <taxon>Eukaryota</taxon>
        <taxon>Fungi</taxon>
        <taxon>Dikarya</taxon>
        <taxon>Ascomycota</taxon>
        <taxon>Pezizomycotina</taxon>
        <taxon>Sordariomycetes</taxon>
        <taxon>Hypocreomycetidae</taxon>
        <taxon>Hypocreales</taxon>
        <taxon>Hypocreaceae</taxon>
        <taxon>Cladobotryum</taxon>
    </lineage>
</organism>
<proteinExistence type="inferred from homology"/>
<dbReference type="Proteomes" id="UP001338125">
    <property type="component" value="Unassembled WGS sequence"/>
</dbReference>
<gene>
    <name evidence="5" type="ORF">PT974_06920</name>
</gene>
<dbReference type="PANTHER" id="PTHR45348">
    <property type="entry name" value="HYPOTHETICAL OXIDOREDUCTASE (EUROFUNG)"/>
    <property type="match status" value="1"/>
</dbReference>
<dbReference type="InterPro" id="IPR013154">
    <property type="entry name" value="ADH-like_N"/>
</dbReference>
<dbReference type="PANTHER" id="PTHR45348:SF2">
    <property type="entry name" value="ZINC-TYPE ALCOHOL DEHYDROGENASE-LIKE PROTEIN C2E1P3.01"/>
    <property type="match status" value="1"/>
</dbReference>
<name>A0ABR0SN02_9HYPO</name>
<dbReference type="CDD" id="cd08249">
    <property type="entry name" value="enoyl_reductase_like"/>
    <property type="match status" value="1"/>
</dbReference>
<dbReference type="Pfam" id="PF08240">
    <property type="entry name" value="ADH_N"/>
    <property type="match status" value="1"/>
</dbReference>
<keyword evidence="3" id="KW-0472">Membrane</keyword>
<sequence length="342" mass="36217">MASNYTKCLVWGKGSPLIATATTRPTTIEPTEVMIRIKAIAINPADCKMIDQGHRVTEWPFVPGLDGAGVVEAVGDKVNNFASGDRVTALFAPGDRGGSYQDLAVVQETRVAKIPTAWSFEDAATLAVCYYTGIAALGIGLQSSLPFVGDGPLTDFKPSSVLVLGGSSALSAAVIQLLHLALPDCRILATSSPKHHDHITNNLGADKAFDRNSTSLVADVKVASPSSRGVDAIIDAVGAGATERYIFETFDPDGPRRYAQVWTGDAEIQVPSGVNSMLFRSRDVPQLQGADNMMQALQTLLEQGKYKLPLPVQNVGNGLGALERGLELMRKGVSGEKLVVTV</sequence>
<dbReference type="EMBL" id="JAVFKD010000012">
    <property type="protein sequence ID" value="KAK5993488.1"/>
    <property type="molecule type" value="Genomic_DNA"/>
</dbReference>
<evidence type="ECO:0000259" key="4">
    <source>
        <dbReference type="SMART" id="SM00829"/>
    </source>
</evidence>
<evidence type="ECO:0000313" key="5">
    <source>
        <dbReference type="EMBL" id="KAK5993488.1"/>
    </source>
</evidence>
<dbReference type="SUPFAM" id="SSF50129">
    <property type="entry name" value="GroES-like"/>
    <property type="match status" value="1"/>
</dbReference>
<keyword evidence="6" id="KW-1185">Reference proteome</keyword>
<keyword evidence="2" id="KW-0560">Oxidoreductase</keyword>
<feature type="transmembrane region" description="Helical" evidence="3">
    <location>
        <begin position="161"/>
        <end position="182"/>
    </location>
</feature>
<evidence type="ECO:0000256" key="3">
    <source>
        <dbReference type="SAM" id="Phobius"/>
    </source>
</evidence>
<feature type="domain" description="Enoyl reductase (ER)" evidence="4">
    <location>
        <begin position="14"/>
        <end position="340"/>
    </location>
</feature>
<dbReference type="Gene3D" id="3.40.50.720">
    <property type="entry name" value="NAD(P)-binding Rossmann-like Domain"/>
    <property type="match status" value="1"/>
</dbReference>
<evidence type="ECO:0000256" key="2">
    <source>
        <dbReference type="ARBA" id="ARBA00023002"/>
    </source>
</evidence>
<comment type="similarity">
    <text evidence="1">Belongs to the zinc-containing alcohol dehydrogenase family.</text>
</comment>
<dbReference type="Gene3D" id="3.90.180.10">
    <property type="entry name" value="Medium-chain alcohol dehydrogenases, catalytic domain"/>
    <property type="match status" value="1"/>
</dbReference>